<dbReference type="SUPFAM" id="SSF141322">
    <property type="entry name" value="NfeD domain-like"/>
    <property type="match status" value="1"/>
</dbReference>
<dbReference type="InterPro" id="IPR002810">
    <property type="entry name" value="NfeD-like_C"/>
</dbReference>
<dbReference type="EMBL" id="SNXZ01000009">
    <property type="protein sequence ID" value="TDP91143.1"/>
    <property type="molecule type" value="Genomic_DNA"/>
</dbReference>
<feature type="transmembrane region" description="Helical" evidence="5">
    <location>
        <begin position="30"/>
        <end position="63"/>
    </location>
</feature>
<evidence type="ECO:0000256" key="5">
    <source>
        <dbReference type="SAM" id="Phobius"/>
    </source>
</evidence>
<evidence type="ECO:0000313" key="8">
    <source>
        <dbReference type="Proteomes" id="UP000295444"/>
    </source>
</evidence>
<dbReference type="OrthoDB" id="9792945at2"/>
<comment type="subcellular location">
    <subcellularLocation>
        <location evidence="1">Membrane</location>
        <topology evidence="1">Multi-pass membrane protein</topology>
    </subcellularLocation>
</comment>
<keyword evidence="2 5" id="KW-0812">Transmembrane</keyword>
<evidence type="ECO:0000256" key="1">
    <source>
        <dbReference type="ARBA" id="ARBA00004141"/>
    </source>
</evidence>
<evidence type="ECO:0000256" key="3">
    <source>
        <dbReference type="ARBA" id="ARBA00022989"/>
    </source>
</evidence>
<feature type="domain" description="NfeD-like C-terminal" evidence="6">
    <location>
        <begin position="82"/>
        <end position="138"/>
    </location>
</feature>
<gene>
    <name evidence="7" type="ORF">EV186_109135</name>
</gene>
<protein>
    <submittedName>
        <fullName evidence="7">Membrane protein implicated in regulation of membrane protease activity</fullName>
    </submittedName>
</protein>
<name>A0A4R6RW26_LABRH</name>
<dbReference type="InterPro" id="IPR052165">
    <property type="entry name" value="Membrane_assoc_protease"/>
</dbReference>
<keyword evidence="7" id="KW-0645">Protease</keyword>
<organism evidence="7 8">
    <name type="scientific">Labedaea rhizosphaerae</name>
    <dbReference type="NCBI Taxonomy" id="598644"/>
    <lineage>
        <taxon>Bacteria</taxon>
        <taxon>Bacillati</taxon>
        <taxon>Actinomycetota</taxon>
        <taxon>Actinomycetes</taxon>
        <taxon>Pseudonocardiales</taxon>
        <taxon>Pseudonocardiaceae</taxon>
        <taxon>Labedaea</taxon>
    </lineage>
</organism>
<accession>A0A4R6RW26</accession>
<dbReference type="AlphaFoldDB" id="A0A4R6RW26"/>
<evidence type="ECO:0000256" key="4">
    <source>
        <dbReference type="ARBA" id="ARBA00023136"/>
    </source>
</evidence>
<comment type="caution">
    <text evidence="7">The sequence shown here is derived from an EMBL/GenBank/DDBJ whole genome shotgun (WGS) entry which is preliminary data.</text>
</comment>
<dbReference type="PANTHER" id="PTHR33507:SF3">
    <property type="entry name" value="INNER MEMBRANE PROTEIN YBBJ"/>
    <property type="match status" value="1"/>
</dbReference>
<dbReference type="Gene3D" id="2.40.50.140">
    <property type="entry name" value="Nucleic acid-binding proteins"/>
    <property type="match status" value="1"/>
</dbReference>
<evidence type="ECO:0000256" key="2">
    <source>
        <dbReference type="ARBA" id="ARBA00022692"/>
    </source>
</evidence>
<evidence type="ECO:0000259" key="6">
    <source>
        <dbReference type="Pfam" id="PF01957"/>
    </source>
</evidence>
<keyword evidence="7" id="KW-0378">Hydrolase</keyword>
<dbReference type="Proteomes" id="UP000295444">
    <property type="component" value="Unassembled WGS sequence"/>
</dbReference>
<dbReference type="GO" id="GO:0006508">
    <property type="term" value="P:proteolysis"/>
    <property type="evidence" value="ECO:0007669"/>
    <property type="project" value="UniProtKB-KW"/>
</dbReference>
<keyword evidence="4 5" id="KW-0472">Membrane</keyword>
<dbReference type="Pfam" id="PF01957">
    <property type="entry name" value="NfeD"/>
    <property type="match status" value="1"/>
</dbReference>
<dbReference type="PANTHER" id="PTHR33507">
    <property type="entry name" value="INNER MEMBRANE PROTEIN YBBJ"/>
    <property type="match status" value="1"/>
</dbReference>
<keyword evidence="8" id="KW-1185">Reference proteome</keyword>
<dbReference type="GO" id="GO:0008233">
    <property type="term" value="F:peptidase activity"/>
    <property type="evidence" value="ECO:0007669"/>
    <property type="project" value="UniProtKB-KW"/>
</dbReference>
<dbReference type="InterPro" id="IPR012340">
    <property type="entry name" value="NA-bd_OB-fold"/>
</dbReference>
<reference evidence="7 8" key="1">
    <citation type="submission" date="2019-03" db="EMBL/GenBank/DDBJ databases">
        <title>Genomic Encyclopedia of Type Strains, Phase IV (KMG-IV): sequencing the most valuable type-strain genomes for metagenomic binning, comparative biology and taxonomic classification.</title>
        <authorList>
            <person name="Goeker M."/>
        </authorList>
    </citation>
    <scope>NUCLEOTIDE SEQUENCE [LARGE SCALE GENOMIC DNA]</scope>
    <source>
        <strain evidence="7 8">DSM 45361</strain>
    </source>
</reference>
<sequence length="142" mass="14508">MPAWIWLLAGVVLIGAEVLSGDFVLLMLGIGALAAGGVAALSGLIVLQVLGFILVATGLVTLARPPLRHRLQGTTTIRTNTAALLGSRATVVATVDKTGGGRVRIGGEIWSARSMDDRVLEPGTDVTVVEISGATAVVLEQG</sequence>
<evidence type="ECO:0000313" key="7">
    <source>
        <dbReference type="EMBL" id="TDP91143.1"/>
    </source>
</evidence>
<dbReference type="GO" id="GO:0005886">
    <property type="term" value="C:plasma membrane"/>
    <property type="evidence" value="ECO:0007669"/>
    <property type="project" value="TreeGrafter"/>
</dbReference>
<dbReference type="RefSeq" id="WP_133853924.1">
    <property type="nucleotide sequence ID" value="NZ_SNXZ01000009.1"/>
</dbReference>
<keyword evidence="3 5" id="KW-1133">Transmembrane helix</keyword>
<proteinExistence type="predicted"/>